<dbReference type="Proteomes" id="UP000677054">
    <property type="component" value="Unassembled WGS sequence"/>
</dbReference>
<dbReference type="InterPro" id="IPR000203">
    <property type="entry name" value="GPS"/>
</dbReference>
<dbReference type="InterPro" id="IPR046338">
    <property type="entry name" value="GAIN_dom_sf"/>
</dbReference>
<dbReference type="Gene3D" id="1.20.1070.10">
    <property type="entry name" value="Rhodopsin 7-helix transmembrane proteins"/>
    <property type="match status" value="1"/>
</dbReference>
<evidence type="ECO:0000256" key="5">
    <source>
        <dbReference type="ARBA" id="ARBA00023157"/>
    </source>
</evidence>
<dbReference type="OrthoDB" id="10037534at2759"/>
<dbReference type="PANTHER" id="PTHR12011">
    <property type="entry name" value="ADHESION G-PROTEIN COUPLED RECEPTOR"/>
    <property type="match status" value="1"/>
</dbReference>
<evidence type="ECO:0000259" key="8">
    <source>
        <dbReference type="PROSITE" id="PS50261"/>
    </source>
</evidence>
<keyword evidence="3 6" id="KW-1133">Transmembrane helix</keyword>
<evidence type="ECO:0000313" key="10">
    <source>
        <dbReference type="Proteomes" id="UP000677054"/>
    </source>
</evidence>
<reference evidence="9" key="1">
    <citation type="submission" date="2020-11" db="EMBL/GenBank/DDBJ databases">
        <authorList>
            <person name="Tran Van P."/>
        </authorList>
    </citation>
    <scope>NUCLEOTIDE SEQUENCE</scope>
</reference>
<keyword evidence="2 6" id="KW-0812">Transmembrane</keyword>
<dbReference type="Gene3D" id="2.60.220.50">
    <property type="match status" value="1"/>
</dbReference>
<dbReference type="GO" id="GO:0007166">
    <property type="term" value="P:cell surface receptor signaling pathway"/>
    <property type="evidence" value="ECO:0007669"/>
    <property type="project" value="InterPro"/>
</dbReference>
<accession>A0A7R8XFT4</accession>
<comment type="subcellular location">
    <subcellularLocation>
        <location evidence="1">Membrane</location>
        <topology evidence="1">Multi-pass membrane protein</topology>
    </subcellularLocation>
</comment>
<evidence type="ECO:0000256" key="6">
    <source>
        <dbReference type="SAM" id="Phobius"/>
    </source>
</evidence>
<evidence type="ECO:0000313" key="9">
    <source>
        <dbReference type="EMBL" id="CAD7246477.1"/>
    </source>
</evidence>
<dbReference type="EMBL" id="CAJPEV010001145">
    <property type="protein sequence ID" value="CAG0890995.1"/>
    <property type="molecule type" value="Genomic_DNA"/>
</dbReference>
<feature type="domain" description="GAIN-B" evidence="7">
    <location>
        <begin position="161"/>
        <end position="348"/>
    </location>
</feature>
<sequence>MECVEEDGSNTCQCVEGYVAVGDACIQQCELIHGCYELSDFIDELFGMLNDSSSLDIISNLTSAIEGEKELSGEEIEDIVDFLDPLFENFLKNLSGDGRHMESARMFLTNFTVVTDYVLRAGTGWMDIAQPNRTETFSTLLTTVSHYCLRLSEKLISEFHEQLEFAEEKSTFLIEISGQKKGVVNPLIFPSAEHESRTYLILPRTFQDDLDGDYFSYVGVLYNIQDVNQLLPGHRNVLEEQKTVNSKLLSLTFEIDQTTKLRNNVTLVMENLDAPRDPPYHDIWRDLHEGEEPTFVPLSHRCTFWNFNKQGYWDTTGCHEVSSDREQTICECNHLTNFGVLMDLHGYVGRSVALEALTICLSSVSILGLTLALIIFHVTKFKMSGYDLKRSDNSKSFIYFNTGDSERQKDVPALPAVSDHPVLPPSYKVTFDNDRYLLGDETSSRMLLFATNENMQHLSRATRWYSDIGCALSGVLLHYFFLCAFMWMALEGIFIHQHLAQVFPTNYNLSARMYLIVGYAVPFGIVGITAAVSFGTDTHGYGDGEL</sequence>
<dbReference type="Pfam" id="PF01825">
    <property type="entry name" value="GPS"/>
    <property type="match status" value="1"/>
</dbReference>
<proteinExistence type="predicted"/>
<dbReference type="Pfam" id="PF00002">
    <property type="entry name" value="7tm_2"/>
    <property type="match status" value="1"/>
</dbReference>
<keyword evidence="10" id="KW-1185">Reference proteome</keyword>
<evidence type="ECO:0000256" key="3">
    <source>
        <dbReference type="ARBA" id="ARBA00022989"/>
    </source>
</evidence>
<protein>
    <submittedName>
        <fullName evidence="9">Uncharacterized protein</fullName>
    </submittedName>
</protein>
<feature type="transmembrane region" description="Helical" evidence="6">
    <location>
        <begin position="509"/>
        <end position="532"/>
    </location>
</feature>
<evidence type="ECO:0000259" key="7">
    <source>
        <dbReference type="PROSITE" id="PS50221"/>
    </source>
</evidence>
<dbReference type="EMBL" id="LR900662">
    <property type="protein sequence ID" value="CAD7246477.1"/>
    <property type="molecule type" value="Genomic_DNA"/>
</dbReference>
<feature type="transmembrane region" description="Helical" evidence="6">
    <location>
        <begin position="356"/>
        <end position="379"/>
    </location>
</feature>
<name>A0A7R8XFT4_9CRUS</name>
<dbReference type="PANTHER" id="PTHR12011:SF347">
    <property type="entry name" value="FI21270P1-RELATED"/>
    <property type="match status" value="1"/>
</dbReference>
<dbReference type="InterPro" id="IPR057244">
    <property type="entry name" value="GAIN_B"/>
</dbReference>
<dbReference type="AlphaFoldDB" id="A0A7R8XFT4"/>
<keyword evidence="4 6" id="KW-0472">Membrane</keyword>
<dbReference type="InterPro" id="IPR000832">
    <property type="entry name" value="GPCR_2_secretin-like"/>
</dbReference>
<dbReference type="PROSITE" id="PS50221">
    <property type="entry name" value="GAIN_B"/>
    <property type="match status" value="1"/>
</dbReference>
<evidence type="ECO:0000256" key="1">
    <source>
        <dbReference type="ARBA" id="ARBA00004141"/>
    </source>
</evidence>
<evidence type="ECO:0000256" key="4">
    <source>
        <dbReference type="ARBA" id="ARBA00023136"/>
    </source>
</evidence>
<organism evidence="9">
    <name type="scientific">Darwinula stevensoni</name>
    <dbReference type="NCBI Taxonomy" id="69355"/>
    <lineage>
        <taxon>Eukaryota</taxon>
        <taxon>Metazoa</taxon>
        <taxon>Ecdysozoa</taxon>
        <taxon>Arthropoda</taxon>
        <taxon>Crustacea</taxon>
        <taxon>Oligostraca</taxon>
        <taxon>Ostracoda</taxon>
        <taxon>Podocopa</taxon>
        <taxon>Podocopida</taxon>
        <taxon>Darwinulocopina</taxon>
        <taxon>Darwinuloidea</taxon>
        <taxon>Darwinulidae</taxon>
        <taxon>Darwinula</taxon>
    </lineage>
</organism>
<gene>
    <name evidence="9" type="ORF">DSTB1V02_LOCUS6327</name>
</gene>
<dbReference type="InterPro" id="IPR017981">
    <property type="entry name" value="GPCR_2-like_7TM"/>
</dbReference>
<dbReference type="GO" id="GO:0005886">
    <property type="term" value="C:plasma membrane"/>
    <property type="evidence" value="ECO:0007669"/>
    <property type="project" value="UniProtKB-SubCell"/>
</dbReference>
<feature type="transmembrane region" description="Helical" evidence="6">
    <location>
        <begin position="464"/>
        <end position="489"/>
    </location>
</feature>
<dbReference type="SMART" id="SM00303">
    <property type="entry name" value="GPS"/>
    <property type="match status" value="1"/>
</dbReference>
<feature type="domain" description="G-protein coupled receptors family 2 profile 2" evidence="8">
    <location>
        <begin position="466"/>
        <end position="546"/>
    </location>
</feature>
<keyword evidence="5" id="KW-1015">Disulfide bond</keyword>
<evidence type="ECO:0000256" key="2">
    <source>
        <dbReference type="ARBA" id="ARBA00022692"/>
    </source>
</evidence>
<dbReference type="PROSITE" id="PS50261">
    <property type="entry name" value="G_PROTEIN_RECEP_F2_4"/>
    <property type="match status" value="1"/>
</dbReference>
<dbReference type="GO" id="GO:0004930">
    <property type="term" value="F:G protein-coupled receptor activity"/>
    <property type="evidence" value="ECO:0007669"/>
    <property type="project" value="InterPro"/>
</dbReference>